<dbReference type="EMBL" id="JAJSOF020000031">
    <property type="protein sequence ID" value="KAJ4431118.1"/>
    <property type="molecule type" value="Genomic_DNA"/>
</dbReference>
<feature type="compositionally biased region" description="Basic and acidic residues" evidence="1">
    <location>
        <begin position="213"/>
        <end position="224"/>
    </location>
</feature>
<accession>A0ABQ8SAU7</accession>
<feature type="region of interest" description="Disordered" evidence="1">
    <location>
        <begin position="193"/>
        <end position="230"/>
    </location>
</feature>
<dbReference type="InterPro" id="IPR004875">
    <property type="entry name" value="DDE_SF_endonuclease_dom"/>
</dbReference>
<organism evidence="3 4">
    <name type="scientific">Periplaneta americana</name>
    <name type="common">American cockroach</name>
    <name type="synonym">Blatta americana</name>
    <dbReference type="NCBI Taxonomy" id="6978"/>
    <lineage>
        <taxon>Eukaryota</taxon>
        <taxon>Metazoa</taxon>
        <taxon>Ecdysozoa</taxon>
        <taxon>Arthropoda</taxon>
        <taxon>Hexapoda</taxon>
        <taxon>Insecta</taxon>
        <taxon>Pterygota</taxon>
        <taxon>Neoptera</taxon>
        <taxon>Polyneoptera</taxon>
        <taxon>Dictyoptera</taxon>
        <taxon>Blattodea</taxon>
        <taxon>Blattoidea</taxon>
        <taxon>Blattidae</taxon>
        <taxon>Blattinae</taxon>
        <taxon>Periplaneta</taxon>
    </lineage>
</organism>
<comment type="caution">
    <text evidence="3">The sequence shown here is derived from an EMBL/GenBank/DDBJ whole genome shotgun (WGS) entry which is preliminary data.</text>
</comment>
<dbReference type="Proteomes" id="UP001148838">
    <property type="component" value="Unassembled WGS sequence"/>
</dbReference>
<dbReference type="Pfam" id="PF03184">
    <property type="entry name" value="DDE_1"/>
    <property type="match status" value="1"/>
</dbReference>
<sequence length="331" mass="37105">MEMMASNSTPRHRRYAFEECSSVLLLQIYDTQTRLTIPSVRLNIAQLPQSWSETVRLTRILEFGKDAATMPPRGFEGNLSILLNEGCDWLLTREDKISVIVRKTFIYDSQLVGGSRRYILSKITIIIVSWSRYHDHLHEPPERTVAFAAKRQTTYNCCGCLRLSFSLSRFFSTLGARVAHPCPLRAPDLPVGSDLTSTCRSRGGRSSNQNGEEDQKSNNQERKKQVGSIASGERGMTTTAVCCASAAGQYIPPMLIFKPTRAKDELMDGAPPGTVFAFNPDNGYVNKELFVKYLYHFIDTVKSSNDHKVLLLLDGHTTHTKNPVALDLARQ</sequence>
<feature type="domain" description="DDE-1" evidence="2">
    <location>
        <begin position="238"/>
        <end position="322"/>
    </location>
</feature>
<proteinExistence type="predicted"/>
<evidence type="ECO:0000313" key="4">
    <source>
        <dbReference type="Proteomes" id="UP001148838"/>
    </source>
</evidence>
<keyword evidence="4" id="KW-1185">Reference proteome</keyword>
<evidence type="ECO:0000313" key="3">
    <source>
        <dbReference type="EMBL" id="KAJ4431118.1"/>
    </source>
</evidence>
<evidence type="ECO:0000259" key="2">
    <source>
        <dbReference type="Pfam" id="PF03184"/>
    </source>
</evidence>
<gene>
    <name evidence="3" type="ORF">ANN_19713</name>
</gene>
<evidence type="ECO:0000256" key="1">
    <source>
        <dbReference type="SAM" id="MobiDB-lite"/>
    </source>
</evidence>
<protein>
    <recommendedName>
        <fullName evidence="2">DDE-1 domain-containing protein</fullName>
    </recommendedName>
</protein>
<name>A0ABQ8SAU7_PERAM</name>
<reference evidence="3 4" key="1">
    <citation type="journal article" date="2022" name="Allergy">
        <title>Genome assembly and annotation of Periplaneta americana reveal a comprehensive cockroach allergen profile.</title>
        <authorList>
            <person name="Wang L."/>
            <person name="Xiong Q."/>
            <person name="Saelim N."/>
            <person name="Wang L."/>
            <person name="Nong W."/>
            <person name="Wan A.T."/>
            <person name="Shi M."/>
            <person name="Liu X."/>
            <person name="Cao Q."/>
            <person name="Hui J.H.L."/>
            <person name="Sookrung N."/>
            <person name="Leung T.F."/>
            <person name="Tungtrongchitr A."/>
            <person name="Tsui S.K.W."/>
        </authorList>
    </citation>
    <scope>NUCLEOTIDE SEQUENCE [LARGE SCALE GENOMIC DNA]</scope>
    <source>
        <strain evidence="3">PWHHKU_190912</strain>
    </source>
</reference>